<sequence>MGIRPVAKGSAGNRAAFWFFEFSFDAWRDKSPRKQAVSLSGLISRRASAIAAHKS</sequence>
<protein>
    <submittedName>
        <fullName evidence="1">Uncharacterized protein</fullName>
    </submittedName>
</protein>
<dbReference type="Proteomes" id="UP000046373">
    <property type="component" value="Unassembled WGS sequence"/>
</dbReference>
<evidence type="ECO:0000313" key="2">
    <source>
        <dbReference type="Proteomes" id="UP000046373"/>
    </source>
</evidence>
<organism evidence="1 2">
    <name type="scientific">Mesorhizobium plurifarium</name>
    <dbReference type="NCBI Taxonomy" id="69974"/>
    <lineage>
        <taxon>Bacteria</taxon>
        <taxon>Pseudomonadati</taxon>
        <taxon>Pseudomonadota</taxon>
        <taxon>Alphaproteobacteria</taxon>
        <taxon>Hyphomicrobiales</taxon>
        <taxon>Phyllobacteriaceae</taxon>
        <taxon>Mesorhizobium</taxon>
    </lineage>
</organism>
<proteinExistence type="predicted"/>
<accession>A0A090FV86</accession>
<dbReference type="AlphaFoldDB" id="A0A090FV86"/>
<evidence type="ECO:0000313" key="1">
    <source>
        <dbReference type="EMBL" id="CDX45576.1"/>
    </source>
</evidence>
<reference evidence="1 2" key="1">
    <citation type="submission" date="2014-08" db="EMBL/GenBank/DDBJ databases">
        <authorList>
            <person name="Moulin Lionel"/>
        </authorList>
    </citation>
    <scope>NUCLEOTIDE SEQUENCE [LARGE SCALE GENOMIC DNA]</scope>
</reference>
<gene>
    <name evidence="1" type="ORF">MPLDJ20_70219</name>
</gene>
<dbReference type="EMBL" id="CCNB01000044">
    <property type="protein sequence ID" value="CDX45576.1"/>
    <property type="molecule type" value="Genomic_DNA"/>
</dbReference>
<name>A0A090FV86_MESPL</name>